<dbReference type="EMBL" id="CP014578">
    <property type="protein sequence ID" value="ANB72761.1"/>
    <property type="molecule type" value="Genomic_DNA"/>
</dbReference>
<keyword evidence="2" id="KW-1185">Reference proteome</keyword>
<protein>
    <submittedName>
        <fullName evidence="1">Uncharacterized protein</fullName>
    </submittedName>
</protein>
<dbReference type="KEGG" id="buz:AYM40_10600"/>
<evidence type="ECO:0000313" key="2">
    <source>
        <dbReference type="Proteomes" id="UP000076852"/>
    </source>
</evidence>
<dbReference type="RefSeq" id="WP_063496184.1">
    <property type="nucleotide sequence ID" value="NZ_CP014578.1"/>
</dbReference>
<evidence type="ECO:0000313" key="1">
    <source>
        <dbReference type="EMBL" id="ANB72761.1"/>
    </source>
</evidence>
<sequence>MPRVVQRAVFIATFCILVQIAIRRENEVFRASEFDGSHVWIGGLVPLAYLPALDGTAMTGRFSEGIVFYIDPGVDVWPANDV</sequence>
<organism evidence="1 2">
    <name type="scientific">Paraburkholderia phytofirmans OLGA172</name>
    <dbReference type="NCBI Taxonomy" id="1417228"/>
    <lineage>
        <taxon>Bacteria</taxon>
        <taxon>Pseudomonadati</taxon>
        <taxon>Pseudomonadota</taxon>
        <taxon>Betaproteobacteria</taxon>
        <taxon>Burkholderiales</taxon>
        <taxon>Burkholderiaceae</taxon>
        <taxon>Paraburkholderia</taxon>
    </lineage>
</organism>
<gene>
    <name evidence="1" type="ORF">AYM40_10600</name>
</gene>
<reference evidence="1 2" key="1">
    <citation type="journal article" date="2016" name="Gene">
        <title>PacBio SMRT assembly of a complex multi-replicon genome reveals chlorocatechol degradative operon in a region of genome plasticity.</title>
        <authorList>
            <person name="Ricker N."/>
            <person name="Shen S.Y."/>
            <person name="Goordial J."/>
            <person name="Jin S."/>
            <person name="Fulthorpe R.R."/>
        </authorList>
    </citation>
    <scope>NUCLEOTIDE SEQUENCE [LARGE SCALE GENOMIC DNA]</scope>
    <source>
        <strain evidence="1 2">OLGA172</strain>
    </source>
</reference>
<proteinExistence type="predicted"/>
<dbReference type="AlphaFoldDB" id="A0A160FK76"/>
<name>A0A160FK76_9BURK</name>
<dbReference type="Proteomes" id="UP000076852">
    <property type="component" value="Chromosome 1"/>
</dbReference>
<accession>A0A160FK76</accession>